<dbReference type="PANTHER" id="PTHR13878">
    <property type="entry name" value="GULONOLACTONE OXIDASE"/>
    <property type="match status" value="1"/>
</dbReference>
<comment type="similarity">
    <text evidence="2">Belongs to the oxygen-dependent FAD-linked oxidoreductase family.</text>
</comment>
<dbReference type="UniPathway" id="UPA00132"/>
<dbReference type="Pfam" id="PF01565">
    <property type="entry name" value="FAD_binding_4"/>
    <property type="match status" value="1"/>
</dbReference>
<dbReference type="GO" id="GO:0071949">
    <property type="term" value="F:FAD binding"/>
    <property type="evidence" value="ECO:0007669"/>
    <property type="project" value="InterPro"/>
</dbReference>
<evidence type="ECO:0000256" key="5">
    <source>
        <dbReference type="ARBA" id="ARBA00022729"/>
    </source>
</evidence>
<dbReference type="PANTHER" id="PTHR13878:SF67">
    <property type="entry name" value="L-GULONOLACTONE OXIDASE 5"/>
    <property type="match status" value="1"/>
</dbReference>
<dbReference type="InterPro" id="IPR016166">
    <property type="entry name" value="FAD-bd_PCMH"/>
</dbReference>
<dbReference type="NCBIfam" id="TIGR01677">
    <property type="entry name" value="pln_FAD_oxido"/>
    <property type="match status" value="1"/>
</dbReference>
<name>A9NW10_PICSI</name>
<dbReference type="InterPro" id="IPR006094">
    <property type="entry name" value="Oxid_FAD_bind_N"/>
</dbReference>
<sequence length="500" mass="54849">MRVVTRYAHSIPKLVCPGGDSGLIISTRDLNYVVSVDKPSMRMTFQSGVTLKNLIDVAAREGLALPHCPYWLGVTLGGMLGTGAHGSSLFGKGSAVHEYVVGMRLVVPASPVEGYAKVVSLTEADEDLNAAKVSLGVIGVISQVTLQLQPLFKRSITNVQKDDSDLESMIVQFGLEHEFGDVTWYPSQRKVVYRVDDRVSVNSYGDGVNDFIGFRPTSTALIAITREAEEVEEATDNADSKCVSSMAQVSIILTSGTGLQNNDVLYLGYPVIGYQNNMQAAGSCLSSPEDELRTACPWDPRIKGLFFFQSGLSISLSKIGQFLSDVRKLRDTIPSSLCGVELYNGFLMRYVKASSAYLGKQEDSVDIEITYYRAKDPSSPRLYEDVLEEIEQMALMKYGALPHWGKNRNIAFDGVMKKYMKYDGFLSVKNQYDPNGLLSNDWTDDVLGIGEAGVIIWKDGCALEGLCVCSEDSHCAPTEGYFCKPGRIYSEARVCRFQGS</sequence>
<dbReference type="InterPro" id="IPR016169">
    <property type="entry name" value="FAD-bd_PCMH_sub2"/>
</dbReference>
<dbReference type="Gene3D" id="3.30.70.2520">
    <property type="match status" value="1"/>
</dbReference>
<comment type="pathway">
    <text evidence="1">Cofactor biosynthesis; L-ascorbate biosynthesis.</text>
</comment>
<keyword evidence="6" id="KW-0560">Oxidoreductase</keyword>
<dbReference type="GO" id="GO:0016020">
    <property type="term" value="C:membrane"/>
    <property type="evidence" value="ECO:0007669"/>
    <property type="project" value="InterPro"/>
</dbReference>
<proteinExistence type="evidence at transcript level"/>
<protein>
    <recommendedName>
        <fullName evidence="3">L-gulonolactone oxidase</fullName>
        <ecNumber evidence="3">1.1.3.8</ecNumber>
    </recommendedName>
</protein>
<dbReference type="InterPro" id="IPR007173">
    <property type="entry name" value="ALO_C"/>
</dbReference>
<reference evidence="9" key="1">
    <citation type="journal article" date="2008" name="BMC Genomics">
        <title>A conifer genomics resource of 200,000 spruce (Picea spp.) ESTs and 6,464 high-quality, sequence-finished full-length cDNAs for Sitka spruce (Picea sitchensis).</title>
        <authorList>
            <person name="Ralph S.G."/>
            <person name="Chun H.J."/>
            <person name="Kolosova N."/>
            <person name="Cooper D."/>
            <person name="Oddy C."/>
            <person name="Ritland C.E."/>
            <person name="Kirkpatrick R."/>
            <person name="Moore R."/>
            <person name="Barber S."/>
            <person name="Holt R.A."/>
            <person name="Jones S.J."/>
            <person name="Marra M.A."/>
            <person name="Douglas C.J."/>
            <person name="Ritland K."/>
            <person name="Bohlmann J."/>
        </authorList>
    </citation>
    <scope>NUCLEOTIDE SEQUENCE</scope>
    <source>
        <tissue evidence="9">Green portion of the leader tissue</tissue>
    </source>
</reference>
<evidence type="ECO:0000256" key="3">
    <source>
        <dbReference type="ARBA" id="ARBA00013121"/>
    </source>
</evidence>
<dbReference type="GO" id="GO:0050105">
    <property type="term" value="F:L-gulonolactone oxidase activity"/>
    <property type="evidence" value="ECO:0007669"/>
    <property type="project" value="UniProtKB-EC"/>
</dbReference>
<dbReference type="EMBL" id="EF085517">
    <property type="protein sequence ID" value="ABK24821.1"/>
    <property type="molecule type" value="mRNA"/>
</dbReference>
<evidence type="ECO:0000256" key="7">
    <source>
        <dbReference type="ARBA" id="ARBA00048083"/>
    </source>
</evidence>
<evidence type="ECO:0000256" key="4">
    <source>
        <dbReference type="ARBA" id="ARBA00022644"/>
    </source>
</evidence>
<evidence type="ECO:0000256" key="6">
    <source>
        <dbReference type="ARBA" id="ARBA00023002"/>
    </source>
</evidence>
<organism evidence="9">
    <name type="scientific">Picea sitchensis</name>
    <name type="common">Sitka spruce</name>
    <name type="synonym">Pinus sitchensis</name>
    <dbReference type="NCBI Taxonomy" id="3332"/>
    <lineage>
        <taxon>Eukaryota</taxon>
        <taxon>Viridiplantae</taxon>
        <taxon>Streptophyta</taxon>
        <taxon>Embryophyta</taxon>
        <taxon>Tracheophyta</taxon>
        <taxon>Spermatophyta</taxon>
        <taxon>Pinopsida</taxon>
        <taxon>Pinidae</taxon>
        <taxon>Conifers I</taxon>
        <taxon>Pinales</taxon>
        <taxon>Pinaceae</taxon>
        <taxon>Picea</taxon>
    </lineage>
</organism>
<dbReference type="PROSITE" id="PS51387">
    <property type="entry name" value="FAD_PCMH"/>
    <property type="match status" value="1"/>
</dbReference>
<evidence type="ECO:0000256" key="2">
    <source>
        <dbReference type="ARBA" id="ARBA00005466"/>
    </source>
</evidence>
<evidence type="ECO:0000259" key="8">
    <source>
        <dbReference type="PROSITE" id="PS51387"/>
    </source>
</evidence>
<keyword evidence="4" id="KW-0060">Ascorbate biosynthesis</keyword>
<evidence type="ECO:0000256" key="1">
    <source>
        <dbReference type="ARBA" id="ARBA00005147"/>
    </source>
</evidence>
<dbReference type="Gene3D" id="3.30.465.10">
    <property type="match status" value="1"/>
</dbReference>
<dbReference type="GO" id="GO:0003885">
    <property type="term" value="F:D-arabinono-1,4-lactone oxidase activity"/>
    <property type="evidence" value="ECO:0007669"/>
    <property type="project" value="InterPro"/>
</dbReference>
<dbReference type="InterPro" id="IPR010030">
    <property type="entry name" value="GULO_Plant"/>
</dbReference>
<keyword evidence="5" id="KW-0732">Signal</keyword>
<dbReference type="GO" id="GO:0019853">
    <property type="term" value="P:L-ascorbic acid biosynthetic process"/>
    <property type="evidence" value="ECO:0007669"/>
    <property type="project" value="UniProtKB-UniPathway"/>
</dbReference>
<evidence type="ECO:0000313" key="9">
    <source>
        <dbReference type="EMBL" id="ABK24821.1"/>
    </source>
</evidence>
<dbReference type="FunFam" id="3.30.465.10:FF:000033">
    <property type="entry name" value="L-gulonolactone oxidase 5"/>
    <property type="match status" value="1"/>
</dbReference>
<comment type="catalytic activity">
    <reaction evidence="7">
        <text>L-gulono-1,4-lactone + O2 = L-ascorbate + H2O2 + H(+)</text>
        <dbReference type="Rhea" id="RHEA:32363"/>
        <dbReference type="ChEBI" id="CHEBI:15378"/>
        <dbReference type="ChEBI" id="CHEBI:15379"/>
        <dbReference type="ChEBI" id="CHEBI:16240"/>
        <dbReference type="ChEBI" id="CHEBI:17587"/>
        <dbReference type="ChEBI" id="CHEBI:38290"/>
        <dbReference type="EC" id="1.1.3.8"/>
    </reaction>
</comment>
<feature type="domain" description="FAD-binding PCMH-type" evidence="8">
    <location>
        <begin position="1"/>
        <end position="151"/>
    </location>
</feature>
<accession>A9NW10</accession>
<dbReference type="AlphaFoldDB" id="A9NW10"/>
<dbReference type="InterPro" id="IPR050432">
    <property type="entry name" value="FAD-linked_Oxidoreductases_BP"/>
</dbReference>
<dbReference type="InterPro" id="IPR036318">
    <property type="entry name" value="FAD-bd_PCMH-like_sf"/>
</dbReference>
<dbReference type="Pfam" id="PF04030">
    <property type="entry name" value="ALO"/>
    <property type="match status" value="1"/>
</dbReference>
<dbReference type="InterPro" id="IPR055154">
    <property type="entry name" value="GULLO2-like_C"/>
</dbReference>
<dbReference type="EC" id="1.1.3.8" evidence="3"/>
<dbReference type="Pfam" id="PF22906">
    <property type="entry name" value="GULLO2-like_3rd"/>
    <property type="match status" value="1"/>
</dbReference>
<dbReference type="SUPFAM" id="SSF56176">
    <property type="entry name" value="FAD-binding/transporter-associated domain-like"/>
    <property type="match status" value="1"/>
</dbReference>